<reference evidence="2" key="2">
    <citation type="submission" date="2011-04" db="EMBL/GenBank/DDBJ databases">
        <authorList>
            <person name="Genoscope - CEA"/>
        </authorList>
    </citation>
    <scope>NUCLEOTIDE SEQUENCE</scope>
    <source>
        <strain evidence="2">R24</strain>
    </source>
</reference>
<reference evidence="2" key="1">
    <citation type="journal article" date="2011" name="PLoS ONE">
        <title>Ralstonia syzygii, the Blood Disease Bacterium and some Asian R. solanacearum strains form a single genomic species despite divergent lifestyles.</title>
        <authorList>
            <person name="Remenant B."/>
            <person name="de Cambiaire J.C."/>
            <person name="Cellier G."/>
            <person name="Jacobs J.M."/>
            <person name="Mangenot S."/>
            <person name="Barbe V."/>
            <person name="Lajus A."/>
            <person name="Vallenet D."/>
            <person name="Medigue C."/>
            <person name="Fegan M."/>
            <person name="Allen C."/>
            <person name="Prior P."/>
        </authorList>
    </citation>
    <scope>NUCLEOTIDE SEQUENCE</scope>
    <source>
        <strain evidence="2">R24</strain>
    </source>
</reference>
<proteinExistence type="predicted"/>
<dbReference type="AlphaFoldDB" id="G3A3T8"/>
<protein>
    <recommendedName>
        <fullName evidence="3">Single-stranded DNA-binding protein</fullName>
    </recommendedName>
</protein>
<dbReference type="RefSeq" id="WP_231649400.1">
    <property type="nucleotide sequence ID" value="NZ_CP115944.1"/>
</dbReference>
<name>G3A3T8_9RALS</name>
<organism evidence="2">
    <name type="scientific">Ralstonia syzygii R24</name>
    <dbReference type="NCBI Taxonomy" id="907261"/>
    <lineage>
        <taxon>Bacteria</taxon>
        <taxon>Pseudomonadati</taxon>
        <taxon>Pseudomonadota</taxon>
        <taxon>Betaproteobacteria</taxon>
        <taxon>Burkholderiales</taxon>
        <taxon>Burkholderiaceae</taxon>
        <taxon>Ralstonia</taxon>
        <taxon>Ralstonia solanacearum species complex</taxon>
    </lineage>
</organism>
<gene>
    <name evidence="2" type="ORF">RALSY_30294</name>
</gene>
<evidence type="ECO:0008006" key="3">
    <source>
        <dbReference type="Google" id="ProtNLM"/>
    </source>
</evidence>
<evidence type="ECO:0000256" key="1">
    <source>
        <dbReference type="SAM" id="MobiDB-lite"/>
    </source>
</evidence>
<dbReference type="EMBL" id="FR854088">
    <property type="protein sequence ID" value="CCA88549.1"/>
    <property type="molecule type" value="Genomic_DNA"/>
</dbReference>
<feature type="region of interest" description="Disordered" evidence="1">
    <location>
        <begin position="100"/>
        <end position="122"/>
    </location>
</feature>
<sequence>MLNPNQIIVDIHAISVKEGRSNKTGKDYHIEECACMTTTTYTTSEGQVLTETMPGMVILPKHLNGEVRPGKFYATVGLGQFEGKLTLRVVDLTPVVDAPAARSGSAAPAGTAVAKPAEKAAA</sequence>
<accession>G3A3T8</accession>
<feature type="compositionally biased region" description="Low complexity" evidence="1">
    <location>
        <begin position="100"/>
        <end position="115"/>
    </location>
</feature>
<evidence type="ECO:0000313" key="2">
    <source>
        <dbReference type="EMBL" id="CCA88549.1"/>
    </source>
</evidence>